<evidence type="ECO:0000256" key="1">
    <source>
        <dbReference type="ARBA" id="ARBA00004651"/>
    </source>
</evidence>
<dbReference type="InterPro" id="IPR036640">
    <property type="entry name" value="ABC1_TM_sf"/>
</dbReference>
<dbReference type="Gene3D" id="1.20.1560.10">
    <property type="entry name" value="ABC transporter type 1, transmembrane domain"/>
    <property type="match status" value="1"/>
</dbReference>
<accession>A0ABQ4A1H0</accession>
<comment type="subcellular location">
    <subcellularLocation>
        <location evidence="1">Cell membrane</location>
        <topology evidence="1">Multi-pass membrane protein</topology>
    </subcellularLocation>
</comment>
<dbReference type="PANTHER" id="PTHR24221:SF646">
    <property type="entry name" value="HAEMOLYSIN SECRETION ATP-BINDING PROTEIN"/>
    <property type="match status" value="1"/>
</dbReference>
<organism evidence="10 11">
    <name type="scientific">Winogradskya humida</name>
    <dbReference type="NCBI Taxonomy" id="113566"/>
    <lineage>
        <taxon>Bacteria</taxon>
        <taxon>Bacillati</taxon>
        <taxon>Actinomycetota</taxon>
        <taxon>Actinomycetes</taxon>
        <taxon>Micromonosporales</taxon>
        <taxon>Micromonosporaceae</taxon>
        <taxon>Winogradskya</taxon>
    </lineage>
</organism>
<dbReference type="Pfam" id="PF00005">
    <property type="entry name" value="ABC_tran"/>
    <property type="match status" value="1"/>
</dbReference>
<evidence type="ECO:0000313" key="11">
    <source>
        <dbReference type="Proteomes" id="UP000603200"/>
    </source>
</evidence>
<dbReference type="PROSITE" id="PS50893">
    <property type="entry name" value="ABC_TRANSPORTER_2"/>
    <property type="match status" value="1"/>
</dbReference>
<name>A0ABQ4A1H0_9ACTN</name>
<evidence type="ECO:0000259" key="9">
    <source>
        <dbReference type="PROSITE" id="PS50929"/>
    </source>
</evidence>
<dbReference type="Gene3D" id="3.40.50.300">
    <property type="entry name" value="P-loop containing nucleotide triphosphate hydrolases"/>
    <property type="match status" value="1"/>
</dbReference>
<dbReference type="InterPro" id="IPR003593">
    <property type="entry name" value="AAA+_ATPase"/>
</dbReference>
<dbReference type="SMART" id="SM00382">
    <property type="entry name" value="AAA"/>
    <property type="match status" value="1"/>
</dbReference>
<dbReference type="PROSITE" id="PS50929">
    <property type="entry name" value="ABC_TM1F"/>
    <property type="match status" value="1"/>
</dbReference>
<keyword evidence="3" id="KW-0547">Nucleotide-binding</keyword>
<evidence type="ECO:0000256" key="2">
    <source>
        <dbReference type="ARBA" id="ARBA00022692"/>
    </source>
</evidence>
<feature type="transmembrane region" description="Helical" evidence="7">
    <location>
        <begin position="144"/>
        <end position="174"/>
    </location>
</feature>
<dbReference type="SUPFAM" id="SSF90123">
    <property type="entry name" value="ABC transporter transmembrane region"/>
    <property type="match status" value="1"/>
</dbReference>
<feature type="domain" description="ABC transporter" evidence="8">
    <location>
        <begin position="340"/>
        <end position="585"/>
    </location>
</feature>
<dbReference type="EMBL" id="BOMN01000111">
    <property type="protein sequence ID" value="GIE24549.1"/>
    <property type="molecule type" value="Genomic_DNA"/>
</dbReference>
<evidence type="ECO:0000259" key="8">
    <source>
        <dbReference type="PROSITE" id="PS50893"/>
    </source>
</evidence>
<dbReference type="InterPro" id="IPR011527">
    <property type="entry name" value="ABC1_TM_dom"/>
</dbReference>
<dbReference type="SUPFAM" id="SSF52540">
    <property type="entry name" value="P-loop containing nucleoside triphosphate hydrolases"/>
    <property type="match status" value="1"/>
</dbReference>
<dbReference type="InterPro" id="IPR027417">
    <property type="entry name" value="P-loop_NTPase"/>
</dbReference>
<dbReference type="PANTHER" id="PTHR24221">
    <property type="entry name" value="ATP-BINDING CASSETTE SUB-FAMILY B"/>
    <property type="match status" value="1"/>
</dbReference>
<comment type="caution">
    <text evidence="10">The sequence shown here is derived from an EMBL/GenBank/DDBJ whole genome shotgun (WGS) entry which is preliminary data.</text>
</comment>
<dbReference type="InterPro" id="IPR039421">
    <property type="entry name" value="Type_1_exporter"/>
</dbReference>
<evidence type="ECO:0000256" key="4">
    <source>
        <dbReference type="ARBA" id="ARBA00022840"/>
    </source>
</evidence>
<keyword evidence="2 7" id="KW-0812">Transmembrane</keyword>
<keyword evidence="5 7" id="KW-1133">Transmembrane helix</keyword>
<dbReference type="Proteomes" id="UP000603200">
    <property type="component" value="Unassembled WGS sequence"/>
</dbReference>
<keyword evidence="4" id="KW-0067">ATP-binding</keyword>
<evidence type="ECO:0000313" key="10">
    <source>
        <dbReference type="EMBL" id="GIE24549.1"/>
    </source>
</evidence>
<sequence>MSRTEALRRLYLLSWRLHRGPVAAYLALTVCDILATGAFALSLRELIQAALGKHLAPALYAAGGAALSWTVTIIGGAARGNVGNLLTEALSRELDVEILQLIGRFGELARTERPEHADRTAMVRGSGEVIAHGIWTLVDGAATIVRLVVVVGILILVAPVLLVLVVLLVPALLLPRRGQRRIRAAAVAGAQDVRLAGHLHTLLTDPAPNTEVRIAGAGPALHARAEQAWERVARRQASAQWAAAGIGASGWALFILGYTAAMLLIVHQVTTGRAQPGDVLLIATLAGTLRTQAEGAVRALHRTADGMSALDAYTWLHREAGATVTAVSPGRIPERLHRGIRLHRVSFDYGPGREVLREVDLTLPAGSTVAVVGEHGAGKTTLVKLLCKLYEPTGGTITVDEVPLAELSTGAWWQRTTASFQDFARFFFVARESVGVGDLAALDDDQRITRAVRDGDAEQVIAGLPDGLGTRLGRSFGGAELSRGQWQRIALSRAAMRVAPLLCVIDEPTASLDARSEYAVYQRQLTMAKSLAGTAGTVTVVVSHRFSTVRTADLIVVLGNGRIVEQGDHEQLMALGGTYAELYRLQAAAYLDDRSAVQ</sequence>
<gene>
    <name evidence="10" type="ORF">Ahu01nite_076510</name>
</gene>
<dbReference type="RefSeq" id="WP_203841559.1">
    <property type="nucleotide sequence ID" value="NZ_BAAATV010000019.1"/>
</dbReference>
<keyword evidence="6 7" id="KW-0472">Membrane</keyword>
<evidence type="ECO:0000256" key="6">
    <source>
        <dbReference type="ARBA" id="ARBA00023136"/>
    </source>
</evidence>
<protein>
    <submittedName>
        <fullName evidence="10">ABC transporter permease</fullName>
    </submittedName>
</protein>
<evidence type="ECO:0000256" key="3">
    <source>
        <dbReference type="ARBA" id="ARBA00022741"/>
    </source>
</evidence>
<feature type="transmembrane region" description="Helical" evidence="7">
    <location>
        <begin position="241"/>
        <end position="266"/>
    </location>
</feature>
<evidence type="ECO:0000256" key="7">
    <source>
        <dbReference type="SAM" id="Phobius"/>
    </source>
</evidence>
<evidence type="ECO:0000256" key="5">
    <source>
        <dbReference type="ARBA" id="ARBA00022989"/>
    </source>
</evidence>
<feature type="transmembrane region" description="Helical" evidence="7">
    <location>
        <begin position="55"/>
        <end position="78"/>
    </location>
</feature>
<feature type="domain" description="ABC transmembrane type-1" evidence="9">
    <location>
        <begin position="23"/>
        <end position="305"/>
    </location>
</feature>
<reference evidence="10 11" key="1">
    <citation type="submission" date="2021-01" db="EMBL/GenBank/DDBJ databases">
        <title>Whole genome shotgun sequence of Actinoplanes humidus NBRC 14915.</title>
        <authorList>
            <person name="Komaki H."/>
            <person name="Tamura T."/>
        </authorList>
    </citation>
    <scope>NUCLEOTIDE SEQUENCE [LARGE SCALE GENOMIC DNA]</scope>
    <source>
        <strain evidence="10 11">NBRC 14915</strain>
    </source>
</reference>
<dbReference type="InterPro" id="IPR003439">
    <property type="entry name" value="ABC_transporter-like_ATP-bd"/>
</dbReference>
<feature type="transmembrane region" description="Helical" evidence="7">
    <location>
        <begin position="22"/>
        <end position="43"/>
    </location>
</feature>
<keyword evidence="11" id="KW-1185">Reference proteome</keyword>
<proteinExistence type="predicted"/>